<dbReference type="Proteomes" id="UP000306477">
    <property type="component" value="Unassembled WGS sequence"/>
</dbReference>
<dbReference type="STRING" id="1033734.GCA_000285535_03177"/>
<dbReference type="AlphaFoldDB" id="A0A4S3PUN3"/>
<evidence type="ECO:0000313" key="2">
    <source>
        <dbReference type="EMBL" id="THE13500.1"/>
    </source>
</evidence>
<name>A0A4S3PUN3_9BACI</name>
<dbReference type="EMBL" id="SLUB01000009">
    <property type="protein sequence ID" value="THE13500.1"/>
    <property type="molecule type" value="Genomic_DNA"/>
</dbReference>
<proteinExistence type="predicted"/>
<dbReference type="OrthoDB" id="2677857at2"/>
<dbReference type="InterPro" id="IPR018745">
    <property type="entry name" value="MpsC"/>
</dbReference>
<protein>
    <submittedName>
        <fullName evidence="2">DUF2294 family protein</fullName>
    </submittedName>
</protein>
<reference evidence="2 3" key="1">
    <citation type="journal article" date="2019" name="Indoor Air">
        <title>Impacts of indoor surface finishes on bacterial viability.</title>
        <authorList>
            <person name="Hu J."/>
            <person name="Maamar S.B."/>
            <person name="Glawe A.J."/>
            <person name="Gottel N."/>
            <person name="Gilbert J.A."/>
            <person name="Hartmann E.M."/>
        </authorList>
    </citation>
    <scope>NUCLEOTIDE SEQUENCE [LARGE SCALE GENOMIC DNA]</scope>
    <source>
        <strain evidence="2 3">AF060A6</strain>
    </source>
</reference>
<feature type="domain" description="Na+-translocating membrane potential-generating system MpsC" evidence="1">
    <location>
        <begin position="136"/>
        <end position="226"/>
    </location>
</feature>
<organism evidence="2 3">
    <name type="scientific">Bacillus timonensis</name>
    <dbReference type="NCBI Taxonomy" id="1033734"/>
    <lineage>
        <taxon>Bacteria</taxon>
        <taxon>Bacillati</taxon>
        <taxon>Bacillota</taxon>
        <taxon>Bacilli</taxon>
        <taxon>Bacillales</taxon>
        <taxon>Bacillaceae</taxon>
        <taxon>Bacillus</taxon>
    </lineage>
</organism>
<evidence type="ECO:0000313" key="3">
    <source>
        <dbReference type="Proteomes" id="UP000306477"/>
    </source>
</evidence>
<dbReference type="Pfam" id="PF10057">
    <property type="entry name" value="MpsC"/>
    <property type="match status" value="2"/>
</dbReference>
<keyword evidence="3" id="KW-1185">Reference proteome</keyword>
<sequence>MNLQEKLKYISSYTSKLLRNKFGRGPESCSAVTSDQFLVLHIRGFVSPMEEVLLQENQRIQLDHARDVVIKNILAELKGVYQVTLETEIKGFFHDWNFPNNTGVIIAVLNDPLKPMEKNQEVNFSLLESEVSRISQLVEKTPDNVFSFQITPKIFIVKREGILVPIEKALIKAGFDKQLHFTKDELEKGYFHRDGKFDQVFQGEVIDIFIDWDFKNDNSLICFVLK</sequence>
<evidence type="ECO:0000259" key="1">
    <source>
        <dbReference type="Pfam" id="PF10057"/>
    </source>
</evidence>
<accession>A0A4S3PUN3</accession>
<gene>
    <name evidence="2" type="ORF">E1I69_07775</name>
</gene>
<dbReference type="RefSeq" id="WP_136379036.1">
    <property type="nucleotide sequence ID" value="NZ_SLUB01000009.1"/>
</dbReference>
<comment type="caution">
    <text evidence="2">The sequence shown here is derived from an EMBL/GenBank/DDBJ whole genome shotgun (WGS) entry which is preliminary data.</text>
</comment>
<feature type="domain" description="Na+-translocating membrane potential-generating system MpsC" evidence="1">
    <location>
        <begin position="8"/>
        <end position="110"/>
    </location>
</feature>